<sequence>MRRSFLFLVNFSPLFMPALSPSMETGVIVEWKKKVGDLVKENEVFCTVQTDKAVVDYTNTFEAGYLAKIFCHNGETVAVAKTIAVMVEDAADVAKADEYTPEGEEASAPAAETPAAAEAPAAASGGSSELPAGVNASPIFMPALSPSMETGVIVEWKKKVGDLVKENEVFCTVQTDKAVVDYTNTFEAGYLAKIFCHNGETVAVAKTIAVMVEDAADVPKLAGYCPEDAAAGGGPAKAAEAPAAAAAAAPPSGKRYGGSLEGAIAASGPAVMRIAARLDRKTLESLQFTGKGGRFLKSDFLGQPGFNDDEVPPPAASAAPAAPAAAATSGATQRKPAAAAQPSAGGGVVVRAIPVYNLKVSDTTLLQQLIRTMPPPKPKAAAAVKKQ</sequence>
<feature type="region of interest" description="Disordered" evidence="2">
    <location>
        <begin position="301"/>
        <end position="343"/>
    </location>
</feature>
<comment type="caution">
    <text evidence="5">The sequence shown here is derived from an EMBL/GenBank/DDBJ whole genome shotgun (WGS) entry which is preliminary data.</text>
</comment>
<evidence type="ECO:0000256" key="3">
    <source>
        <dbReference type="SAM" id="SignalP"/>
    </source>
</evidence>
<dbReference type="PANTHER" id="PTHR23151:SF90">
    <property type="entry name" value="DIHYDROLIPOYLLYSINE-RESIDUE ACETYLTRANSFERASE COMPONENT OF PYRUVATE DEHYDROGENASE COMPLEX, MITOCHONDRIAL-RELATED"/>
    <property type="match status" value="1"/>
</dbReference>
<dbReference type="Proteomes" id="UP000284403">
    <property type="component" value="Unassembled WGS sequence"/>
</dbReference>
<evidence type="ECO:0000259" key="4">
    <source>
        <dbReference type="PROSITE" id="PS50968"/>
    </source>
</evidence>
<evidence type="ECO:0000256" key="2">
    <source>
        <dbReference type="SAM" id="MobiDB-lite"/>
    </source>
</evidence>
<dbReference type="SUPFAM" id="SSF51230">
    <property type="entry name" value="Single hybrid motif"/>
    <property type="match status" value="2"/>
</dbReference>
<feature type="domain" description="Lipoyl-binding" evidence="4">
    <location>
        <begin position="11"/>
        <end position="87"/>
    </location>
</feature>
<dbReference type="EC" id="2.3.1.12" evidence="5"/>
<feature type="signal peptide" evidence="3">
    <location>
        <begin position="1"/>
        <end position="20"/>
    </location>
</feature>
<dbReference type="InterPro" id="IPR011053">
    <property type="entry name" value="Single_hybrid_motif"/>
</dbReference>
<reference evidence="5 6" key="1">
    <citation type="journal article" date="2018" name="BMC Genomics">
        <title>Genomic comparison of Trypanosoma conorhini and Trypanosoma rangeli to Trypanosoma cruzi strains of high and low virulence.</title>
        <authorList>
            <person name="Bradwell K.R."/>
            <person name="Koparde V.N."/>
            <person name="Matveyev A.V."/>
            <person name="Serrano M.G."/>
            <person name="Alves J.M."/>
            <person name="Parikh H."/>
            <person name="Huang B."/>
            <person name="Lee V."/>
            <person name="Espinosa-Alvarez O."/>
            <person name="Ortiz P.A."/>
            <person name="Costa-Martins A.G."/>
            <person name="Teixeira M.M."/>
            <person name="Buck G.A."/>
        </authorList>
    </citation>
    <scope>NUCLEOTIDE SEQUENCE [LARGE SCALE GENOMIC DNA]</scope>
    <source>
        <strain evidence="5 6">025E</strain>
    </source>
</reference>
<dbReference type="Gene3D" id="2.40.50.100">
    <property type="match status" value="2"/>
</dbReference>
<dbReference type="CDD" id="cd06849">
    <property type="entry name" value="lipoyl_domain"/>
    <property type="match status" value="2"/>
</dbReference>
<dbReference type="FunFam" id="2.40.50.100:FF:000010">
    <property type="entry name" value="Acetyltransferase component of pyruvate dehydrogenase complex"/>
    <property type="match status" value="2"/>
</dbReference>
<gene>
    <name evidence="5" type="ORF">Tco025E_03529</name>
</gene>
<feature type="compositionally biased region" description="Low complexity" evidence="2">
    <location>
        <begin position="106"/>
        <end position="129"/>
    </location>
</feature>
<organism evidence="5 6">
    <name type="scientific">Trypanosoma conorhini</name>
    <dbReference type="NCBI Taxonomy" id="83891"/>
    <lineage>
        <taxon>Eukaryota</taxon>
        <taxon>Discoba</taxon>
        <taxon>Euglenozoa</taxon>
        <taxon>Kinetoplastea</taxon>
        <taxon>Metakinetoplastina</taxon>
        <taxon>Trypanosomatida</taxon>
        <taxon>Trypanosomatidae</taxon>
        <taxon>Trypanosoma</taxon>
    </lineage>
</organism>
<dbReference type="RefSeq" id="XP_029229419.1">
    <property type="nucleotide sequence ID" value="XM_029370447.1"/>
</dbReference>
<keyword evidence="6" id="KW-1185">Reference proteome</keyword>
<feature type="compositionally biased region" description="Low complexity" evidence="2">
    <location>
        <begin position="316"/>
        <end position="327"/>
    </location>
</feature>
<dbReference type="GeneID" id="40317140"/>
<dbReference type="GO" id="GO:0006086">
    <property type="term" value="P:pyruvate decarboxylation to acetyl-CoA"/>
    <property type="evidence" value="ECO:0007669"/>
    <property type="project" value="InterPro"/>
</dbReference>
<dbReference type="InterPro" id="IPR045257">
    <property type="entry name" value="E2/Pdx1"/>
</dbReference>
<feature type="chain" id="PRO_5018757099" evidence="3">
    <location>
        <begin position="21"/>
        <end position="387"/>
    </location>
</feature>
<keyword evidence="1" id="KW-0450">Lipoyl</keyword>
<dbReference type="EMBL" id="MKKU01000164">
    <property type="protein sequence ID" value="RNF21076.1"/>
    <property type="molecule type" value="Genomic_DNA"/>
</dbReference>
<keyword evidence="5" id="KW-0808">Transferase</keyword>
<dbReference type="Pfam" id="PF00364">
    <property type="entry name" value="Biotin_lipoyl"/>
    <property type="match status" value="2"/>
</dbReference>
<dbReference type="OrthoDB" id="537444at2759"/>
<protein>
    <submittedName>
        <fullName evidence="5">Dihydrolipoamide acetyltransferaselike protein</fullName>
        <ecNumber evidence="5">2.3.1.12</ecNumber>
    </submittedName>
</protein>
<dbReference type="AlphaFoldDB" id="A0A3R7PBW9"/>
<feature type="domain" description="Lipoyl-binding" evidence="4">
    <location>
        <begin position="136"/>
        <end position="212"/>
    </location>
</feature>
<evidence type="ECO:0000256" key="1">
    <source>
        <dbReference type="ARBA" id="ARBA00022823"/>
    </source>
</evidence>
<name>A0A3R7PBW9_9TRYP</name>
<feature type="region of interest" description="Disordered" evidence="2">
    <location>
        <begin position="97"/>
        <end position="129"/>
    </location>
</feature>
<dbReference type="InterPro" id="IPR000089">
    <property type="entry name" value="Biotin_lipoyl"/>
</dbReference>
<accession>A0A3R7PBW9</accession>
<dbReference type="GO" id="GO:0004742">
    <property type="term" value="F:dihydrolipoyllysine-residue acetyltransferase activity"/>
    <property type="evidence" value="ECO:0007669"/>
    <property type="project" value="UniProtKB-EC"/>
</dbReference>
<evidence type="ECO:0000313" key="6">
    <source>
        <dbReference type="Proteomes" id="UP000284403"/>
    </source>
</evidence>
<dbReference type="GO" id="GO:0045254">
    <property type="term" value="C:pyruvate dehydrogenase complex"/>
    <property type="evidence" value="ECO:0007669"/>
    <property type="project" value="InterPro"/>
</dbReference>
<dbReference type="PANTHER" id="PTHR23151">
    <property type="entry name" value="DIHYDROLIPOAMIDE ACETYL/SUCCINYL-TRANSFERASE-RELATED"/>
    <property type="match status" value="1"/>
</dbReference>
<keyword evidence="3" id="KW-0732">Signal</keyword>
<proteinExistence type="predicted"/>
<dbReference type="PROSITE" id="PS50968">
    <property type="entry name" value="BIOTINYL_LIPOYL"/>
    <property type="match status" value="2"/>
</dbReference>
<keyword evidence="5" id="KW-0012">Acyltransferase</keyword>
<evidence type="ECO:0000313" key="5">
    <source>
        <dbReference type="EMBL" id="RNF21076.1"/>
    </source>
</evidence>